<keyword evidence="2" id="KW-0812">Transmembrane</keyword>
<sequence length="465" mass="48904">MPAIPPPDSPSDSPTAPPASKHDDAAGDGSDTAFDVAVARMRDALERSRSDKLLALFDHLAARAGDAAAPSEAQIAAEVFADGRSAAHRPDANVRVYVHRLRRLIETEFAHEPGPRLHLPVGTYRLVLVDAATPAQHEDGITAQPPAAPPGTGPARAGVIAVVAFLAVVAVVLGSVLAVRWQRGAGDRLDGAAPWSALAGASRPITVVMGDYYFFAETPAPGMPARLVWDRAVPTREDLIIFQILNPETAGAVTDGDQHYVTSATMTAVATIRAALLRDPAFAQRPIRLIAASQLTPDVLKVSDVVYVGQLSGIGSLLRDPLAQASGFRLDTGLDSLVDVKGGKAYHSDGMELRDERIARRDYGYLACLPGPAGNTVLVIAALRDPGLREMAELATDTGRLRGLRRGRIGCGGGFEALFQVRTLGSANLGASLAVDRPTRSQGIWDNAAPAPEYHPIAAATAPAR</sequence>
<name>A0ABV7V850_9SPHN</name>
<evidence type="ECO:0000256" key="1">
    <source>
        <dbReference type="SAM" id="MobiDB-lite"/>
    </source>
</evidence>
<feature type="region of interest" description="Disordered" evidence="1">
    <location>
        <begin position="1"/>
        <end position="31"/>
    </location>
</feature>
<proteinExistence type="predicted"/>
<reference evidence="4" key="1">
    <citation type="journal article" date="2019" name="Int. J. Syst. Evol. Microbiol.">
        <title>The Global Catalogue of Microorganisms (GCM) 10K type strain sequencing project: providing services to taxonomists for standard genome sequencing and annotation.</title>
        <authorList>
            <consortium name="The Broad Institute Genomics Platform"/>
            <consortium name="The Broad Institute Genome Sequencing Center for Infectious Disease"/>
            <person name="Wu L."/>
            <person name="Ma J."/>
        </authorList>
    </citation>
    <scope>NUCLEOTIDE SEQUENCE [LARGE SCALE GENOMIC DNA]</scope>
    <source>
        <strain evidence="4">KCTC 42224</strain>
    </source>
</reference>
<comment type="caution">
    <text evidence="3">The sequence shown here is derived from an EMBL/GenBank/DDBJ whole genome shotgun (WGS) entry which is preliminary data.</text>
</comment>
<organism evidence="3 4">
    <name type="scientific">Novosphingobium pokkalii</name>
    <dbReference type="NCBI Taxonomy" id="1770194"/>
    <lineage>
        <taxon>Bacteria</taxon>
        <taxon>Pseudomonadati</taxon>
        <taxon>Pseudomonadota</taxon>
        <taxon>Alphaproteobacteria</taxon>
        <taxon>Sphingomonadales</taxon>
        <taxon>Sphingomonadaceae</taxon>
        <taxon>Novosphingobium</taxon>
    </lineage>
</organism>
<accession>A0ABV7V850</accession>
<evidence type="ECO:0000256" key="2">
    <source>
        <dbReference type="SAM" id="Phobius"/>
    </source>
</evidence>
<protein>
    <recommendedName>
        <fullName evidence="5">Helix-turn-helix domain-containing protein</fullName>
    </recommendedName>
</protein>
<dbReference type="EMBL" id="JBHRYE010000042">
    <property type="protein sequence ID" value="MFC3673369.1"/>
    <property type="molecule type" value="Genomic_DNA"/>
</dbReference>
<evidence type="ECO:0000313" key="4">
    <source>
        <dbReference type="Proteomes" id="UP001595683"/>
    </source>
</evidence>
<evidence type="ECO:0008006" key="5">
    <source>
        <dbReference type="Google" id="ProtNLM"/>
    </source>
</evidence>
<dbReference type="RefSeq" id="WP_191325214.1">
    <property type="nucleotide sequence ID" value="NZ_BMZP01000015.1"/>
</dbReference>
<gene>
    <name evidence="3" type="ORF">ACFOOT_18250</name>
</gene>
<dbReference type="Proteomes" id="UP001595683">
    <property type="component" value="Unassembled WGS sequence"/>
</dbReference>
<keyword evidence="2" id="KW-1133">Transmembrane helix</keyword>
<feature type="transmembrane region" description="Helical" evidence="2">
    <location>
        <begin position="157"/>
        <end position="179"/>
    </location>
</feature>
<keyword evidence="4" id="KW-1185">Reference proteome</keyword>
<evidence type="ECO:0000313" key="3">
    <source>
        <dbReference type="EMBL" id="MFC3673369.1"/>
    </source>
</evidence>
<keyword evidence="2" id="KW-0472">Membrane</keyword>